<evidence type="ECO:0000313" key="2">
    <source>
        <dbReference type="Proteomes" id="UP000076858"/>
    </source>
</evidence>
<dbReference type="AlphaFoldDB" id="A0A162BPT0"/>
<evidence type="ECO:0000313" key="1">
    <source>
        <dbReference type="EMBL" id="KZR95910.1"/>
    </source>
</evidence>
<accession>A0A162BPT0</accession>
<protein>
    <submittedName>
        <fullName evidence="1">Uncharacterized protein</fullName>
    </submittedName>
</protein>
<name>A0A162BPT0_9CRUS</name>
<dbReference type="Proteomes" id="UP000076858">
    <property type="component" value="Unassembled WGS sequence"/>
</dbReference>
<dbReference type="EMBL" id="LRGB01026759">
    <property type="protein sequence ID" value="KZR95910.1"/>
    <property type="molecule type" value="Genomic_DNA"/>
</dbReference>
<proteinExistence type="predicted"/>
<reference evidence="1 2" key="1">
    <citation type="submission" date="2016-03" db="EMBL/GenBank/DDBJ databases">
        <title>EvidentialGene: Evidence-directed Construction of Genes on Genomes.</title>
        <authorList>
            <person name="Gilbert D.G."/>
            <person name="Choi J.-H."/>
            <person name="Mockaitis K."/>
            <person name="Colbourne J."/>
            <person name="Pfrender M."/>
        </authorList>
    </citation>
    <scope>NUCLEOTIDE SEQUENCE [LARGE SCALE GENOMIC DNA]</scope>
    <source>
        <strain evidence="1 2">Xinb3</strain>
        <tissue evidence="1">Complete organism</tissue>
    </source>
</reference>
<gene>
    <name evidence="1" type="ORF">APZ42_010037</name>
</gene>
<keyword evidence="2" id="KW-1185">Reference proteome</keyword>
<comment type="caution">
    <text evidence="1">The sequence shown here is derived from an EMBL/GenBank/DDBJ whole genome shotgun (WGS) entry which is preliminary data.</text>
</comment>
<sequence>MNARSVPGTSNVPWVDALDQDTIPCFTGPSSSHGGNYRIQCLHQRLHRLHSSGH</sequence>
<organism evidence="1 2">
    <name type="scientific">Daphnia magna</name>
    <dbReference type="NCBI Taxonomy" id="35525"/>
    <lineage>
        <taxon>Eukaryota</taxon>
        <taxon>Metazoa</taxon>
        <taxon>Ecdysozoa</taxon>
        <taxon>Arthropoda</taxon>
        <taxon>Crustacea</taxon>
        <taxon>Branchiopoda</taxon>
        <taxon>Diplostraca</taxon>
        <taxon>Cladocera</taxon>
        <taxon>Anomopoda</taxon>
        <taxon>Daphniidae</taxon>
        <taxon>Daphnia</taxon>
    </lineage>
</organism>